<dbReference type="EMBL" id="OU015566">
    <property type="protein sequence ID" value="CAG5105915.1"/>
    <property type="molecule type" value="Genomic_DNA"/>
</dbReference>
<evidence type="ECO:0000256" key="5">
    <source>
        <dbReference type="ARBA" id="ARBA00022825"/>
    </source>
</evidence>
<dbReference type="Pfam" id="PF00089">
    <property type="entry name" value="Trypsin"/>
    <property type="match status" value="1"/>
</dbReference>
<evidence type="ECO:0000256" key="4">
    <source>
        <dbReference type="ARBA" id="ARBA00022801"/>
    </source>
</evidence>
<dbReference type="Proteomes" id="UP001158576">
    <property type="component" value="Chromosome 1"/>
</dbReference>
<accession>A0ABN7SS39</accession>
<evidence type="ECO:0000256" key="6">
    <source>
        <dbReference type="ARBA" id="ARBA00023157"/>
    </source>
</evidence>
<dbReference type="SUPFAM" id="SSF50494">
    <property type="entry name" value="Trypsin-like serine proteases"/>
    <property type="match status" value="1"/>
</dbReference>
<evidence type="ECO:0000256" key="2">
    <source>
        <dbReference type="ARBA" id="ARBA00022525"/>
    </source>
</evidence>
<sequence>MKLSNLIFSTVAATSSINDLLVCSVWPGETVDEAQIKKSECDELREVFSSSNGDVRYISRTATHGLCIDLDCVKQARQNSFPSETVEPVKTATIYGDSVEHKALTPKRELIPVPIVSVSNATSPKKTKPAEHETKPNSIASSWGRLFNKAKEEKEIEKDEYAMQYSSQCSLSDPESQNTCCSGHDPSPCCDYHQKILQKQGMARFGFLRRPTGRIVGGVPARELKTSVAYIAKLSHDQNFCGGVLIHENWVVTAAHCMVEYCDAGDEYLKELVVKLGKTKKINWLIEDGEQDAYVQSVHCHSRNCKAPGNPRLNDIALIRLKEPVRMSKTVDIASIPEPYAMPIMSQECITLGWGDTKNTGYADVLKQVSIPLVSNEQCNDGRWRGCTIRSCMICAGAKEKAPCAGDSGGPLFCPWHDGSYQLHGIYSFGRCGSDATKPAVFTRVSNYREWIENTIVPFGDFI</sequence>
<dbReference type="PRINTS" id="PR00722">
    <property type="entry name" value="CHYMOTRYPSIN"/>
</dbReference>
<keyword evidence="2" id="KW-0964">Secreted</keyword>
<proteinExistence type="predicted"/>
<organism evidence="9 10">
    <name type="scientific">Oikopleura dioica</name>
    <name type="common">Tunicate</name>
    <dbReference type="NCBI Taxonomy" id="34765"/>
    <lineage>
        <taxon>Eukaryota</taxon>
        <taxon>Metazoa</taxon>
        <taxon>Chordata</taxon>
        <taxon>Tunicata</taxon>
        <taxon>Appendicularia</taxon>
        <taxon>Copelata</taxon>
        <taxon>Oikopleuridae</taxon>
        <taxon>Oikopleura</taxon>
    </lineage>
</organism>
<evidence type="ECO:0000313" key="9">
    <source>
        <dbReference type="EMBL" id="CAG5105915.1"/>
    </source>
</evidence>
<dbReference type="InterPro" id="IPR018114">
    <property type="entry name" value="TRYPSIN_HIS"/>
</dbReference>
<feature type="domain" description="Peptidase S1" evidence="8">
    <location>
        <begin position="215"/>
        <end position="457"/>
    </location>
</feature>
<dbReference type="PROSITE" id="PS00134">
    <property type="entry name" value="TRYPSIN_HIS"/>
    <property type="match status" value="1"/>
</dbReference>
<dbReference type="InterPro" id="IPR009003">
    <property type="entry name" value="Peptidase_S1_PA"/>
</dbReference>
<dbReference type="CDD" id="cd00190">
    <property type="entry name" value="Tryp_SPc"/>
    <property type="match status" value="1"/>
</dbReference>
<dbReference type="InterPro" id="IPR033116">
    <property type="entry name" value="TRYPSIN_SER"/>
</dbReference>
<dbReference type="InterPro" id="IPR050127">
    <property type="entry name" value="Serine_Proteases_S1"/>
</dbReference>
<dbReference type="PROSITE" id="PS50240">
    <property type="entry name" value="TRYPSIN_DOM"/>
    <property type="match status" value="1"/>
</dbReference>
<evidence type="ECO:0000256" key="7">
    <source>
        <dbReference type="RuleBase" id="RU363034"/>
    </source>
</evidence>
<dbReference type="PANTHER" id="PTHR24264">
    <property type="entry name" value="TRYPSIN-RELATED"/>
    <property type="match status" value="1"/>
</dbReference>
<keyword evidence="3 7" id="KW-0645">Protease</keyword>
<protein>
    <submittedName>
        <fullName evidence="9">Oidioi.mRNA.OKI2018_I69.chr1.g2566.t1.cds</fullName>
    </submittedName>
</protein>
<evidence type="ECO:0000259" key="8">
    <source>
        <dbReference type="PROSITE" id="PS50240"/>
    </source>
</evidence>
<name>A0ABN7SS39_OIKDI</name>
<dbReference type="PANTHER" id="PTHR24264:SF65">
    <property type="entry name" value="SRCR DOMAIN-CONTAINING PROTEIN"/>
    <property type="match status" value="1"/>
</dbReference>
<comment type="subcellular location">
    <subcellularLocation>
        <location evidence="1">Secreted</location>
    </subcellularLocation>
</comment>
<dbReference type="InterPro" id="IPR001254">
    <property type="entry name" value="Trypsin_dom"/>
</dbReference>
<keyword evidence="4 7" id="KW-0378">Hydrolase</keyword>
<evidence type="ECO:0000256" key="1">
    <source>
        <dbReference type="ARBA" id="ARBA00004613"/>
    </source>
</evidence>
<evidence type="ECO:0000313" key="10">
    <source>
        <dbReference type="Proteomes" id="UP001158576"/>
    </source>
</evidence>
<dbReference type="PROSITE" id="PS00135">
    <property type="entry name" value="TRYPSIN_SER"/>
    <property type="match status" value="1"/>
</dbReference>
<evidence type="ECO:0000256" key="3">
    <source>
        <dbReference type="ARBA" id="ARBA00022670"/>
    </source>
</evidence>
<reference evidence="9 10" key="1">
    <citation type="submission" date="2021-04" db="EMBL/GenBank/DDBJ databases">
        <authorList>
            <person name="Bliznina A."/>
        </authorList>
    </citation>
    <scope>NUCLEOTIDE SEQUENCE [LARGE SCALE GENOMIC DNA]</scope>
</reference>
<dbReference type="InterPro" id="IPR001314">
    <property type="entry name" value="Peptidase_S1A"/>
</dbReference>
<keyword evidence="6" id="KW-1015">Disulfide bond</keyword>
<keyword evidence="10" id="KW-1185">Reference proteome</keyword>
<keyword evidence="5 7" id="KW-0720">Serine protease</keyword>
<dbReference type="InterPro" id="IPR043504">
    <property type="entry name" value="Peptidase_S1_PA_chymotrypsin"/>
</dbReference>
<gene>
    <name evidence="9" type="ORF">OKIOD_LOCUS11331</name>
</gene>
<dbReference type="SMART" id="SM00020">
    <property type="entry name" value="Tryp_SPc"/>
    <property type="match status" value="1"/>
</dbReference>
<dbReference type="Gene3D" id="2.40.10.10">
    <property type="entry name" value="Trypsin-like serine proteases"/>
    <property type="match status" value="1"/>
</dbReference>